<evidence type="ECO:0000313" key="3">
    <source>
        <dbReference type="Proteomes" id="UP000770661"/>
    </source>
</evidence>
<comment type="caution">
    <text evidence="2">The sequence shown here is derived from an EMBL/GenBank/DDBJ whole genome shotgun (WGS) entry which is preliminary data.</text>
</comment>
<evidence type="ECO:0000313" key="2">
    <source>
        <dbReference type="EMBL" id="KAG0717419.1"/>
    </source>
</evidence>
<dbReference type="OrthoDB" id="10068564at2759"/>
<feature type="compositionally biased region" description="Basic residues" evidence="1">
    <location>
        <begin position="137"/>
        <end position="147"/>
    </location>
</feature>
<proteinExistence type="predicted"/>
<evidence type="ECO:0000256" key="1">
    <source>
        <dbReference type="SAM" id="MobiDB-lite"/>
    </source>
</evidence>
<protein>
    <submittedName>
        <fullName evidence="2">Uncharacterized protein</fullName>
    </submittedName>
</protein>
<feature type="compositionally biased region" description="Acidic residues" evidence="1">
    <location>
        <begin position="152"/>
        <end position="163"/>
    </location>
</feature>
<keyword evidence="3" id="KW-1185">Reference proteome</keyword>
<dbReference type="EMBL" id="JACEEZ010017623">
    <property type="protein sequence ID" value="KAG0717419.1"/>
    <property type="molecule type" value="Genomic_DNA"/>
</dbReference>
<organism evidence="2 3">
    <name type="scientific">Chionoecetes opilio</name>
    <name type="common">Atlantic snow crab</name>
    <name type="synonym">Cancer opilio</name>
    <dbReference type="NCBI Taxonomy" id="41210"/>
    <lineage>
        <taxon>Eukaryota</taxon>
        <taxon>Metazoa</taxon>
        <taxon>Ecdysozoa</taxon>
        <taxon>Arthropoda</taxon>
        <taxon>Crustacea</taxon>
        <taxon>Multicrustacea</taxon>
        <taxon>Malacostraca</taxon>
        <taxon>Eumalacostraca</taxon>
        <taxon>Eucarida</taxon>
        <taxon>Decapoda</taxon>
        <taxon>Pleocyemata</taxon>
        <taxon>Brachyura</taxon>
        <taxon>Eubrachyura</taxon>
        <taxon>Majoidea</taxon>
        <taxon>Majidae</taxon>
        <taxon>Chionoecetes</taxon>
    </lineage>
</organism>
<feature type="region of interest" description="Disordered" evidence="1">
    <location>
        <begin position="77"/>
        <end position="175"/>
    </location>
</feature>
<accession>A0A8J4Y4F4</accession>
<reference evidence="2" key="1">
    <citation type="submission" date="2020-07" db="EMBL/GenBank/DDBJ databases">
        <title>The High-quality genome of the commercially important snow crab, Chionoecetes opilio.</title>
        <authorList>
            <person name="Jeong J.-H."/>
            <person name="Ryu S."/>
        </authorList>
    </citation>
    <scope>NUCLEOTIDE SEQUENCE</scope>
    <source>
        <strain evidence="2">MADBK_172401_WGS</strain>
        <tissue evidence="2">Digestive gland</tissue>
    </source>
</reference>
<name>A0A8J4Y4F4_CHIOP</name>
<gene>
    <name evidence="2" type="ORF">GWK47_054505</name>
</gene>
<dbReference type="Proteomes" id="UP000770661">
    <property type="component" value="Unassembled WGS sequence"/>
</dbReference>
<sequence length="175" mass="20272">MEKYKLKFRTDHKNRAKPTQIMTGDNVLLKQHKHDKLTTRYDPKPWEVKERKGDSAIIQRGEKRILRCTSQIEMITEGTISRWIDEDEDGDDSYGGNLSHSQRSGEHENRSRGTSSEGEIQLGDRDERNEEEALTTRRSRRTTRRPLRYQDGVDDTESDEEGATGDGGHETIRQN</sequence>
<dbReference type="AlphaFoldDB" id="A0A8J4Y4F4"/>